<dbReference type="PANTHER" id="PTHR30221:SF18">
    <property type="entry name" value="SLL0590 PROTEIN"/>
    <property type="match status" value="1"/>
</dbReference>
<accession>A0AB39UW15</accession>
<evidence type="ECO:0000256" key="7">
    <source>
        <dbReference type="SAM" id="MobiDB-lite"/>
    </source>
</evidence>
<gene>
    <name evidence="9" type="ORF">AAIA72_15790</name>
</gene>
<dbReference type="InterPro" id="IPR023408">
    <property type="entry name" value="MscS_beta-dom_sf"/>
</dbReference>
<evidence type="ECO:0000256" key="4">
    <source>
        <dbReference type="ARBA" id="ARBA00022989"/>
    </source>
</evidence>
<dbReference type="AlphaFoldDB" id="A0AB39UW15"/>
<keyword evidence="6" id="KW-0813">Transport</keyword>
<keyword evidence="2" id="KW-1003">Cell membrane</keyword>
<evidence type="ECO:0000256" key="6">
    <source>
        <dbReference type="RuleBase" id="RU369025"/>
    </source>
</evidence>
<evidence type="ECO:0000256" key="1">
    <source>
        <dbReference type="ARBA" id="ARBA00004651"/>
    </source>
</evidence>
<dbReference type="SUPFAM" id="SSF50182">
    <property type="entry name" value="Sm-like ribonucleoproteins"/>
    <property type="match status" value="1"/>
</dbReference>
<feature type="transmembrane region" description="Helical" evidence="6">
    <location>
        <begin position="48"/>
        <end position="69"/>
    </location>
</feature>
<keyword evidence="4 6" id="KW-1133">Transmembrane helix</keyword>
<feature type="region of interest" description="Disordered" evidence="7">
    <location>
        <begin position="335"/>
        <end position="377"/>
    </location>
</feature>
<keyword evidence="5 6" id="KW-0472">Membrane</keyword>
<evidence type="ECO:0000256" key="5">
    <source>
        <dbReference type="ARBA" id="ARBA00023136"/>
    </source>
</evidence>
<dbReference type="PANTHER" id="PTHR30221">
    <property type="entry name" value="SMALL-CONDUCTANCE MECHANOSENSITIVE CHANNEL"/>
    <property type="match status" value="1"/>
</dbReference>
<feature type="domain" description="Mechanosensitive ion channel MscS" evidence="8">
    <location>
        <begin position="97"/>
        <end position="159"/>
    </location>
</feature>
<comment type="function">
    <text evidence="6">Mechanosensitive channel that participates in the regulation of osmotic pressure changes within the cell, opening in response to stretch forces in the membrane lipid bilayer, without the need for other proteins. Contributes to normal resistance to hypoosmotic shock. Forms an ion channel of 1.0 nanosiemens conductance with a slight preference for anions.</text>
</comment>
<organism evidence="9">
    <name type="scientific">Thermohahella caldifontis</name>
    <dbReference type="NCBI Taxonomy" id="3142973"/>
    <lineage>
        <taxon>Bacteria</taxon>
        <taxon>Pseudomonadati</taxon>
        <taxon>Pseudomonadota</taxon>
        <taxon>Gammaproteobacteria</taxon>
        <taxon>Oceanospirillales</taxon>
        <taxon>Hahellaceae</taxon>
        <taxon>Thermohahella</taxon>
    </lineage>
</organism>
<dbReference type="RefSeq" id="WP_369601250.1">
    <property type="nucleotide sequence ID" value="NZ_CP154858.1"/>
</dbReference>
<dbReference type="KEGG" id="tcd:AAIA72_15790"/>
<dbReference type="Gene3D" id="2.30.30.60">
    <property type="match status" value="1"/>
</dbReference>
<evidence type="ECO:0000313" key="9">
    <source>
        <dbReference type="EMBL" id="XDT72238.1"/>
    </source>
</evidence>
<proteinExistence type="inferred from homology"/>
<dbReference type="InterPro" id="IPR010920">
    <property type="entry name" value="LSM_dom_sf"/>
</dbReference>
<reference evidence="9" key="1">
    <citation type="submission" date="2024-05" db="EMBL/GenBank/DDBJ databases">
        <title>Genome sequencing of novel strain.</title>
        <authorList>
            <person name="Ganbat D."/>
            <person name="Ganbat S."/>
            <person name="Lee S.-J."/>
        </authorList>
    </citation>
    <scope>NUCLEOTIDE SEQUENCE</scope>
    <source>
        <strain evidence="9">SMD15-11</strain>
    </source>
</reference>
<comment type="similarity">
    <text evidence="6">Belongs to the MscS (TC 1.A.23) family.</text>
</comment>
<name>A0AB39UW15_9GAMM</name>
<sequence length="377" mass="41263">MDLVFQLVAATRAWWPLAVTLLISVSILAGTHWILLGRHENLSSEKRFARQLIMFGLTVTAIAAVVLAMPIPEGLKGQVLGFMGLLLSGAFAFSSTTIFANLMAGIMLRVTRPFTIGDFIRVQGFFGRVYDRGLLDTGIQTESREFVSIPNAVFIQNPVSVIRKSGTLISCTVTLGYDVHHATVEKLMLDAARNAGLDEAFVIIDNLGDFSVAYRVSGLLTEVSSLVSARSKLSSSVLDSLHGAGVEIVSPNFMNQRVLDPDVPVIPKADWRRSGRQEEKKRVEDVAFDKAETAATAYAQRKQILVEIDQLKTQLNEAPDKTTKKQIEARLQALDDALKAIPEPDADAEERKVSPGEPEEVAGTNPDTQERKDVPHP</sequence>
<dbReference type="EMBL" id="CP154858">
    <property type="protein sequence ID" value="XDT72238.1"/>
    <property type="molecule type" value="Genomic_DNA"/>
</dbReference>
<dbReference type="GO" id="GO:0005886">
    <property type="term" value="C:plasma membrane"/>
    <property type="evidence" value="ECO:0007669"/>
    <property type="project" value="UniProtKB-SubCell"/>
</dbReference>
<keyword evidence="6" id="KW-0406">Ion transport</keyword>
<comment type="subunit">
    <text evidence="6">Homoheptamer.</text>
</comment>
<comment type="subcellular location">
    <subcellularLocation>
        <location evidence="6">Cell inner membrane</location>
        <topology evidence="6">Multi-pass membrane protein</topology>
    </subcellularLocation>
    <subcellularLocation>
        <location evidence="1">Cell membrane</location>
        <topology evidence="1">Multi-pass membrane protein</topology>
    </subcellularLocation>
</comment>
<dbReference type="InterPro" id="IPR011066">
    <property type="entry name" value="MscS_channel_C_sf"/>
</dbReference>
<feature type="compositionally biased region" description="Basic and acidic residues" evidence="7">
    <location>
        <begin position="368"/>
        <end position="377"/>
    </location>
</feature>
<dbReference type="InterPro" id="IPR006685">
    <property type="entry name" value="MscS_channel_2nd"/>
</dbReference>
<keyword evidence="3 6" id="KW-0812">Transmembrane</keyword>
<dbReference type="GO" id="GO:0008381">
    <property type="term" value="F:mechanosensitive monoatomic ion channel activity"/>
    <property type="evidence" value="ECO:0007669"/>
    <property type="project" value="InterPro"/>
</dbReference>
<feature type="transmembrane region" description="Helical" evidence="6">
    <location>
        <begin position="13"/>
        <end position="36"/>
    </location>
</feature>
<dbReference type="InterPro" id="IPR045275">
    <property type="entry name" value="MscS_archaea/bacteria_type"/>
</dbReference>
<keyword evidence="6" id="KW-0997">Cell inner membrane</keyword>
<dbReference type="Pfam" id="PF00924">
    <property type="entry name" value="MS_channel_2nd"/>
    <property type="match status" value="1"/>
</dbReference>
<dbReference type="SUPFAM" id="SSF82689">
    <property type="entry name" value="Mechanosensitive channel protein MscS (YggB), C-terminal domain"/>
    <property type="match status" value="1"/>
</dbReference>
<evidence type="ECO:0000256" key="2">
    <source>
        <dbReference type="ARBA" id="ARBA00022475"/>
    </source>
</evidence>
<keyword evidence="6" id="KW-0407">Ion channel</keyword>
<feature type="transmembrane region" description="Helical" evidence="6">
    <location>
        <begin position="81"/>
        <end position="104"/>
    </location>
</feature>
<protein>
    <recommendedName>
        <fullName evidence="6">Small-conductance mechanosensitive channel</fullName>
    </recommendedName>
</protein>
<evidence type="ECO:0000256" key="3">
    <source>
        <dbReference type="ARBA" id="ARBA00022692"/>
    </source>
</evidence>
<evidence type="ECO:0000259" key="8">
    <source>
        <dbReference type="Pfam" id="PF00924"/>
    </source>
</evidence>
<comment type="caution">
    <text evidence="6">Lacks conserved residue(s) required for the propagation of feature annotation.</text>
</comment>